<evidence type="ECO:0000256" key="12">
    <source>
        <dbReference type="ARBA" id="ARBA00053915"/>
    </source>
</evidence>
<dbReference type="InterPro" id="IPR003595">
    <property type="entry name" value="Tyr_Pase_cat"/>
</dbReference>
<dbReference type="InterPro" id="IPR004939">
    <property type="entry name" value="APC_su10/DOC_dom"/>
</dbReference>
<keyword evidence="18" id="KW-0012">Acyltransferase</keyword>
<dbReference type="SMART" id="SM01337">
    <property type="entry name" value="APC10"/>
    <property type="match status" value="1"/>
</dbReference>
<evidence type="ECO:0000256" key="2">
    <source>
        <dbReference type="ARBA" id="ARBA00004514"/>
    </source>
</evidence>
<dbReference type="GO" id="GO:0004725">
    <property type="term" value="F:protein tyrosine phosphatase activity"/>
    <property type="evidence" value="ECO:0007669"/>
    <property type="project" value="UniProtKB-EC"/>
</dbReference>
<dbReference type="Gene3D" id="3.90.190.10">
    <property type="entry name" value="Protein tyrosine phosphatase superfamily"/>
    <property type="match status" value="1"/>
</dbReference>
<comment type="subcellular location">
    <subcellularLocation>
        <location evidence="2">Cytoplasm</location>
        <location evidence="2">Cytosol</location>
    </subcellularLocation>
    <subcellularLocation>
        <location evidence="1">Nucleus</location>
    </subcellularLocation>
</comment>
<evidence type="ECO:0000256" key="10">
    <source>
        <dbReference type="ARBA" id="ARBA00047761"/>
    </source>
</evidence>
<dbReference type="PANTHER" id="PTHR23339">
    <property type="entry name" value="TYROSINE SPECIFIC PROTEIN PHOSPHATASE AND DUAL SPECIFICITY PROTEIN PHOSPHATASE"/>
    <property type="match status" value="1"/>
</dbReference>
<dbReference type="EC" id="3.1.3.48" evidence="4"/>
<comment type="catalytic activity">
    <reaction evidence="11">
        <text>O-phospho-L-threonyl-[protein] + H2O = L-threonyl-[protein] + phosphate</text>
        <dbReference type="Rhea" id="RHEA:47004"/>
        <dbReference type="Rhea" id="RHEA-COMP:11060"/>
        <dbReference type="Rhea" id="RHEA-COMP:11605"/>
        <dbReference type="ChEBI" id="CHEBI:15377"/>
        <dbReference type="ChEBI" id="CHEBI:30013"/>
        <dbReference type="ChEBI" id="CHEBI:43474"/>
        <dbReference type="ChEBI" id="CHEBI:61977"/>
        <dbReference type="EC" id="3.1.3.16"/>
    </reaction>
</comment>
<dbReference type="EMBL" id="UYJE01000887">
    <property type="protein sequence ID" value="VDH97304.1"/>
    <property type="molecule type" value="Genomic_DNA"/>
</dbReference>
<evidence type="ECO:0000259" key="15">
    <source>
        <dbReference type="PROSITE" id="PS50054"/>
    </source>
</evidence>
<evidence type="ECO:0000256" key="7">
    <source>
        <dbReference type="ARBA" id="ARBA00022801"/>
    </source>
</evidence>
<comment type="function">
    <text evidence="12">Protein phosphatase that mediates dephosphorylation of proteins phosphorylated on Tyr and Ser/Thr residues. In vitro, it can dephosphorylate p44-ERK1 (MAPK3) but not p54 SAPK-beta (MAPK10) in vitro. Able to enhance activation of JNK and p38 (MAPK14).</text>
</comment>
<dbReference type="SMART" id="SM00195">
    <property type="entry name" value="DSPc"/>
    <property type="match status" value="1"/>
</dbReference>
<evidence type="ECO:0000313" key="18">
    <source>
        <dbReference type="EMBL" id="VDH97304.1"/>
    </source>
</evidence>
<dbReference type="AlphaFoldDB" id="A0A8B6BZY5"/>
<evidence type="ECO:0000256" key="9">
    <source>
        <dbReference type="ARBA" id="ARBA00023242"/>
    </source>
</evidence>
<evidence type="ECO:0000259" key="17">
    <source>
        <dbReference type="PROSITE" id="PS51284"/>
    </source>
</evidence>
<dbReference type="GO" id="GO:0004722">
    <property type="term" value="F:protein serine/threonine phosphatase activity"/>
    <property type="evidence" value="ECO:0007669"/>
    <property type="project" value="UniProtKB-EC"/>
</dbReference>
<organism evidence="18 19">
    <name type="scientific">Mytilus galloprovincialis</name>
    <name type="common">Mediterranean mussel</name>
    <dbReference type="NCBI Taxonomy" id="29158"/>
    <lineage>
        <taxon>Eukaryota</taxon>
        <taxon>Metazoa</taxon>
        <taxon>Spiralia</taxon>
        <taxon>Lophotrochozoa</taxon>
        <taxon>Mollusca</taxon>
        <taxon>Bivalvia</taxon>
        <taxon>Autobranchia</taxon>
        <taxon>Pteriomorphia</taxon>
        <taxon>Mytilida</taxon>
        <taxon>Mytiloidea</taxon>
        <taxon>Mytilidae</taxon>
        <taxon>Mytilinae</taxon>
        <taxon>Mytilus</taxon>
    </lineage>
</organism>
<dbReference type="GO" id="GO:0016746">
    <property type="term" value="F:acyltransferase activity"/>
    <property type="evidence" value="ECO:0007669"/>
    <property type="project" value="UniProtKB-KW"/>
</dbReference>
<dbReference type="Pfam" id="PF03256">
    <property type="entry name" value="ANAPC10"/>
    <property type="match status" value="1"/>
</dbReference>
<protein>
    <recommendedName>
        <fullName evidence="13">Dual specificity protein phosphatase 23</fullName>
        <ecNumber evidence="5">3.1.3.16</ecNumber>
        <ecNumber evidence="4">3.1.3.48</ecNumber>
    </recommendedName>
    <alternativeName>
        <fullName evidence="14">Low molecular mass dual specificity phosphatase 3</fullName>
    </alternativeName>
</protein>
<dbReference type="OrthoDB" id="8068875at2759"/>
<sequence>MIRMIPDHLKPSGAQQGEMDYLQEPPNFSWVVDGKLCAMGLPRSKEHIQYLLDNNVTYLISLTYYSQPPVTDFKDMNHLHCKVEEFEPPSLDQIKESIDFINTAYEHGKAVGIHCQHGIGRTGTVVACYFVEKHNMTAAEAIIHIRSLRRWSIETIEQEQTVQLMHSKDHKQNGAQGSSVDNLSGSRRRLARIRCILECIQCLKERKKFPACICFVPSEVEYKCQSKTTLRVYPEPLKNSRKIKDLHCTTESRVVASGEEYCNSQGKWLRIKRFRVTSNEEEKFDNEAWIQQFSSKSSNDEAPVLVPVDKALKRTNPISNWEEVVEQHFAIQLPKKKLDIMAADEEAVDKLRQVPANWSIECEEALVRLMSQHIPPENDHLGSIKNYVEAVDVSSCCDESTGSSPLTDGDPDTYWESDGSAGRHWIELKMKKGAVISELKVTLDGSDDNYLPRKLVVEGGEPNNFTVLNTVNITWEISDVEDIPLLENSTEHYPYIMIRIKECKCEYTSGGIDTRIREIKITASEGRYMGFDMDVFKKDNLVRFPKLESYTSEQLYRRSILIQRFISILDNVLKYLVPSWKYSVGSYSSLEPGKKYVSARILLDD</sequence>
<feature type="domain" description="Tyrosine specific protein phosphatases" evidence="16">
    <location>
        <begin position="95"/>
        <end position="160"/>
    </location>
</feature>
<dbReference type="InterPro" id="IPR057023">
    <property type="entry name" value="PTP-SAK"/>
</dbReference>
<feature type="domain" description="DOC" evidence="17">
    <location>
        <begin position="363"/>
        <end position="548"/>
    </location>
</feature>
<dbReference type="SUPFAM" id="SSF52799">
    <property type="entry name" value="(Phosphotyrosine protein) phosphatases II"/>
    <property type="match status" value="1"/>
</dbReference>
<dbReference type="InterPro" id="IPR016130">
    <property type="entry name" value="Tyr_Pase_AS"/>
</dbReference>
<evidence type="ECO:0000313" key="19">
    <source>
        <dbReference type="Proteomes" id="UP000596742"/>
    </source>
</evidence>
<comment type="similarity">
    <text evidence="3">Belongs to the protein-tyrosine phosphatase family. Non-receptor class dual specificity subfamily.</text>
</comment>
<dbReference type="InterPro" id="IPR000387">
    <property type="entry name" value="Tyr_Pase_dom"/>
</dbReference>
<dbReference type="Gene3D" id="2.60.120.260">
    <property type="entry name" value="Galactose-binding domain-like"/>
    <property type="match status" value="1"/>
</dbReference>
<dbReference type="GO" id="GO:0005829">
    <property type="term" value="C:cytosol"/>
    <property type="evidence" value="ECO:0007669"/>
    <property type="project" value="UniProtKB-SubCell"/>
</dbReference>
<dbReference type="PROSITE" id="PS50056">
    <property type="entry name" value="TYR_PHOSPHATASE_2"/>
    <property type="match status" value="1"/>
</dbReference>
<dbReference type="PROSITE" id="PS00383">
    <property type="entry name" value="TYR_PHOSPHATASE_1"/>
    <property type="match status" value="1"/>
</dbReference>
<name>A0A8B6BZY5_MYTGA</name>
<keyword evidence="7" id="KW-0378">Hydrolase</keyword>
<comment type="caution">
    <text evidence="18">The sequence shown here is derived from an EMBL/GenBank/DDBJ whole genome shotgun (WGS) entry which is preliminary data.</text>
</comment>
<dbReference type="InterPro" id="IPR008979">
    <property type="entry name" value="Galactose-bd-like_sf"/>
</dbReference>
<evidence type="ECO:0000256" key="14">
    <source>
        <dbReference type="ARBA" id="ARBA00081937"/>
    </source>
</evidence>
<dbReference type="PROSITE" id="PS50054">
    <property type="entry name" value="TYR_PHOSPHATASE_DUAL"/>
    <property type="match status" value="1"/>
</dbReference>
<dbReference type="SUPFAM" id="SSF49785">
    <property type="entry name" value="Galactose-binding domain-like"/>
    <property type="match status" value="1"/>
</dbReference>
<evidence type="ECO:0000256" key="1">
    <source>
        <dbReference type="ARBA" id="ARBA00004123"/>
    </source>
</evidence>
<evidence type="ECO:0000256" key="5">
    <source>
        <dbReference type="ARBA" id="ARBA00013081"/>
    </source>
</evidence>
<gene>
    <name evidence="18" type="ORF">MGAL_10B032338</name>
</gene>
<feature type="domain" description="Tyrosine-protein phosphatase" evidence="15">
    <location>
        <begin position="27"/>
        <end position="173"/>
    </location>
</feature>
<dbReference type="FunFam" id="3.90.190.10:FF:000063">
    <property type="entry name" value="Dual specificity phosphatase 23"/>
    <property type="match status" value="1"/>
</dbReference>
<evidence type="ECO:0000256" key="3">
    <source>
        <dbReference type="ARBA" id="ARBA00008601"/>
    </source>
</evidence>
<dbReference type="CDD" id="cd14504">
    <property type="entry name" value="DUSP23"/>
    <property type="match status" value="1"/>
</dbReference>
<evidence type="ECO:0000256" key="6">
    <source>
        <dbReference type="ARBA" id="ARBA00022490"/>
    </source>
</evidence>
<comment type="catalytic activity">
    <reaction evidence="10">
        <text>O-phospho-L-seryl-[protein] + H2O = L-seryl-[protein] + phosphate</text>
        <dbReference type="Rhea" id="RHEA:20629"/>
        <dbReference type="Rhea" id="RHEA-COMP:9863"/>
        <dbReference type="Rhea" id="RHEA-COMP:11604"/>
        <dbReference type="ChEBI" id="CHEBI:15377"/>
        <dbReference type="ChEBI" id="CHEBI:29999"/>
        <dbReference type="ChEBI" id="CHEBI:43474"/>
        <dbReference type="ChEBI" id="CHEBI:83421"/>
        <dbReference type="EC" id="3.1.3.16"/>
    </reaction>
</comment>
<dbReference type="SMART" id="SM00404">
    <property type="entry name" value="PTPc_motif"/>
    <property type="match status" value="1"/>
</dbReference>
<dbReference type="InterPro" id="IPR050561">
    <property type="entry name" value="PTP"/>
</dbReference>
<proteinExistence type="inferred from homology"/>
<keyword evidence="18" id="KW-0808">Transferase</keyword>
<evidence type="ECO:0000256" key="13">
    <source>
        <dbReference type="ARBA" id="ARBA00068789"/>
    </source>
</evidence>
<dbReference type="InterPro" id="IPR020422">
    <property type="entry name" value="TYR_PHOSPHATASE_DUAL_dom"/>
</dbReference>
<evidence type="ECO:0000256" key="4">
    <source>
        <dbReference type="ARBA" id="ARBA00013064"/>
    </source>
</evidence>
<evidence type="ECO:0000259" key="16">
    <source>
        <dbReference type="PROSITE" id="PS50056"/>
    </source>
</evidence>
<keyword evidence="6" id="KW-0963">Cytoplasm</keyword>
<accession>A0A8B6BZY5</accession>
<dbReference type="EC" id="3.1.3.16" evidence="5"/>
<dbReference type="Proteomes" id="UP000596742">
    <property type="component" value="Unassembled WGS sequence"/>
</dbReference>
<keyword evidence="9" id="KW-0539">Nucleus</keyword>
<keyword evidence="19" id="KW-1185">Reference proteome</keyword>
<dbReference type="Pfam" id="PF22784">
    <property type="entry name" value="PTP-SAK"/>
    <property type="match status" value="1"/>
</dbReference>
<reference evidence="18" key="1">
    <citation type="submission" date="2018-11" db="EMBL/GenBank/DDBJ databases">
        <authorList>
            <person name="Alioto T."/>
            <person name="Alioto T."/>
        </authorList>
    </citation>
    <scope>NUCLEOTIDE SEQUENCE</scope>
</reference>
<dbReference type="PROSITE" id="PS51284">
    <property type="entry name" value="DOC"/>
    <property type="match status" value="1"/>
</dbReference>
<dbReference type="GO" id="GO:0005634">
    <property type="term" value="C:nucleus"/>
    <property type="evidence" value="ECO:0007669"/>
    <property type="project" value="UniProtKB-SubCell"/>
</dbReference>
<evidence type="ECO:0000256" key="8">
    <source>
        <dbReference type="ARBA" id="ARBA00022912"/>
    </source>
</evidence>
<evidence type="ECO:0000256" key="11">
    <source>
        <dbReference type="ARBA" id="ARBA00048336"/>
    </source>
</evidence>
<keyword evidence="8" id="KW-0904">Protein phosphatase</keyword>
<dbReference type="InterPro" id="IPR029021">
    <property type="entry name" value="Prot-tyrosine_phosphatase-like"/>
</dbReference>